<dbReference type="EMBL" id="BART01016494">
    <property type="protein sequence ID" value="GAG82418.1"/>
    <property type="molecule type" value="Genomic_DNA"/>
</dbReference>
<protein>
    <submittedName>
        <fullName evidence="1">Uncharacterized protein</fullName>
    </submittedName>
</protein>
<name>X1BE64_9ZZZZ</name>
<sequence>KDECKKCNHRKGCPVLSALHQKGVKGDGILRNKCIGYLNKDKKECQKL</sequence>
<feature type="non-terminal residue" evidence="1">
    <location>
        <position position="1"/>
    </location>
</feature>
<gene>
    <name evidence="1" type="ORF">S01H4_31701</name>
</gene>
<proteinExistence type="predicted"/>
<reference evidence="1" key="1">
    <citation type="journal article" date="2014" name="Front. Microbiol.">
        <title>High frequency of phylogenetically diverse reductive dehalogenase-homologous genes in deep subseafloor sedimentary metagenomes.</title>
        <authorList>
            <person name="Kawai M."/>
            <person name="Futagami T."/>
            <person name="Toyoda A."/>
            <person name="Takaki Y."/>
            <person name="Nishi S."/>
            <person name="Hori S."/>
            <person name="Arai W."/>
            <person name="Tsubouchi T."/>
            <person name="Morono Y."/>
            <person name="Uchiyama I."/>
            <person name="Ito T."/>
            <person name="Fujiyama A."/>
            <person name="Inagaki F."/>
            <person name="Takami H."/>
        </authorList>
    </citation>
    <scope>NUCLEOTIDE SEQUENCE</scope>
    <source>
        <strain evidence="1">Expedition CK06-06</strain>
    </source>
</reference>
<accession>X1BE64</accession>
<comment type="caution">
    <text evidence="1">The sequence shown here is derived from an EMBL/GenBank/DDBJ whole genome shotgun (WGS) entry which is preliminary data.</text>
</comment>
<organism evidence="1">
    <name type="scientific">marine sediment metagenome</name>
    <dbReference type="NCBI Taxonomy" id="412755"/>
    <lineage>
        <taxon>unclassified sequences</taxon>
        <taxon>metagenomes</taxon>
        <taxon>ecological metagenomes</taxon>
    </lineage>
</organism>
<evidence type="ECO:0000313" key="1">
    <source>
        <dbReference type="EMBL" id="GAG82418.1"/>
    </source>
</evidence>
<dbReference type="AlphaFoldDB" id="X1BE64"/>